<organism evidence="1 2">
    <name type="scientific">Pocillopora damicornis</name>
    <name type="common">Cauliflower coral</name>
    <name type="synonym">Millepora damicornis</name>
    <dbReference type="NCBI Taxonomy" id="46731"/>
    <lineage>
        <taxon>Eukaryota</taxon>
        <taxon>Metazoa</taxon>
        <taxon>Cnidaria</taxon>
        <taxon>Anthozoa</taxon>
        <taxon>Hexacorallia</taxon>
        <taxon>Scleractinia</taxon>
        <taxon>Astrocoeniina</taxon>
        <taxon>Pocilloporidae</taxon>
        <taxon>Pocillopora</taxon>
    </lineage>
</organism>
<accession>A0A3M6UT17</accession>
<keyword evidence="2" id="KW-1185">Reference proteome</keyword>
<dbReference type="EMBL" id="RCHS01000803">
    <property type="protein sequence ID" value="RMX56749.1"/>
    <property type="molecule type" value="Genomic_DNA"/>
</dbReference>
<evidence type="ECO:0000313" key="2">
    <source>
        <dbReference type="Proteomes" id="UP000275408"/>
    </source>
</evidence>
<dbReference type="Proteomes" id="UP000275408">
    <property type="component" value="Unassembled WGS sequence"/>
</dbReference>
<dbReference type="InterPro" id="IPR029063">
    <property type="entry name" value="SAM-dependent_MTases_sf"/>
</dbReference>
<reference evidence="1 2" key="1">
    <citation type="journal article" date="2018" name="Sci. Rep.">
        <title>Comparative analysis of the Pocillopora damicornis genome highlights role of immune system in coral evolution.</title>
        <authorList>
            <person name="Cunning R."/>
            <person name="Bay R.A."/>
            <person name="Gillette P."/>
            <person name="Baker A.C."/>
            <person name="Traylor-Knowles N."/>
        </authorList>
    </citation>
    <scope>NUCLEOTIDE SEQUENCE [LARGE SCALE GENOMIC DNA]</scope>
    <source>
        <strain evidence="1">RSMAS</strain>
        <tissue evidence="1">Whole animal</tissue>
    </source>
</reference>
<comment type="caution">
    <text evidence="1">The sequence shown here is derived from an EMBL/GenBank/DDBJ whole genome shotgun (WGS) entry which is preliminary data.</text>
</comment>
<dbReference type="OrthoDB" id="5984880at2759"/>
<protein>
    <submittedName>
        <fullName evidence="1">Uncharacterized protein</fullName>
    </submittedName>
</protein>
<name>A0A3M6UT17_POCDA</name>
<dbReference type="AlphaFoldDB" id="A0A3M6UT17"/>
<sequence>MQSHQMNTPSIHSVIIEPNQEIIAEFTASTTPWPQAASSANVSFDWCKITLKKFIESFPNVESFDTIHFVASLYYVDVE</sequence>
<gene>
    <name evidence="1" type="ORF">pdam_00021213</name>
</gene>
<proteinExistence type="predicted"/>
<evidence type="ECO:0000313" key="1">
    <source>
        <dbReference type="EMBL" id="RMX56749.1"/>
    </source>
</evidence>
<dbReference type="Gene3D" id="3.40.50.150">
    <property type="entry name" value="Vaccinia Virus protein VP39"/>
    <property type="match status" value="1"/>
</dbReference>